<dbReference type="InterPro" id="IPR007554">
    <property type="entry name" value="Glycerophosphate_synth"/>
</dbReference>
<keyword evidence="2" id="KW-1133">Transmembrane helix</keyword>
<gene>
    <name evidence="3" type="ORF">FM101_09220</name>
</gene>
<dbReference type="PANTHER" id="PTHR37316:SF3">
    <property type="entry name" value="TEICHOIC ACID GLYCEROL-PHOSPHATE TRANSFERASE"/>
    <property type="match status" value="1"/>
</dbReference>
<keyword evidence="2" id="KW-0472">Membrane</keyword>
<dbReference type="GO" id="GO:0047355">
    <property type="term" value="F:CDP-glycerol glycerophosphotransferase activity"/>
    <property type="evidence" value="ECO:0007669"/>
    <property type="project" value="InterPro"/>
</dbReference>
<dbReference type="GO" id="GO:0016020">
    <property type="term" value="C:membrane"/>
    <property type="evidence" value="ECO:0007669"/>
    <property type="project" value="InterPro"/>
</dbReference>
<keyword evidence="4" id="KW-1185">Reference proteome</keyword>
<dbReference type="Gene3D" id="3.40.50.12580">
    <property type="match status" value="2"/>
</dbReference>
<dbReference type="InterPro" id="IPR051612">
    <property type="entry name" value="Teichoic_Acid_Biosynth"/>
</dbReference>
<protein>
    <submittedName>
        <fullName evidence="3">Putative integral membrane protein</fullName>
    </submittedName>
</protein>
<reference evidence="3 4" key="1">
    <citation type="submission" date="2017-02" db="EMBL/GenBank/DDBJ databases">
        <authorList>
            <person name="Peterson S.W."/>
        </authorList>
    </citation>
    <scope>NUCLEOTIDE SEQUENCE [LARGE SCALE GENOMIC DNA]</scope>
    <source>
        <strain evidence="3 4">B Ar 00.02</strain>
    </source>
</reference>
<feature type="transmembrane region" description="Helical" evidence="2">
    <location>
        <begin position="105"/>
        <end position="122"/>
    </location>
</feature>
<dbReference type="AlphaFoldDB" id="A0A1R4GB09"/>
<feature type="transmembrane region" description="Helical" evidence="2">
    <location>
        <begin position="81"/>
        <end position="99"/>
    </location>
</feature>
<accession>A0A1R4GB09</accession>
<proteinExistence type="predicted"/>
<dbReference type="EMBL" id="FUHW01000032">
    <property type="protein sequence ID" value="SJM65356.1"/>
    <property type="molecule type" value="Genomic_DNA"/>
</dbReference>
<name>A0A1R4GB09_9MICC</name>
<feature type="transmembrane region" description="Helical" evidence="2">
    <location>
        <begin position="20"/>
        <end position="43"/>
    </location>
</feature>
<dbReference type="Pfam" id="PF04464">
    <property type="entry name" value="Glyphos_transf"/>
    <property type="match status" value="2"/>
</dbReference>
<feature type="transmembrane region" description="Helical" evidence="2">
    <location>
        <begin position="821"/>
        <end position="839"/>
    </location>
</feature>
<feature type="transmembrane region" description="Helical" evidence="2">
    <location>
        <begin position="179"/>
        <end position="200"/>
    </location>
</feature>
<feature type="transmembrane region" description="Helical" evidence="2">
    <location>
        <begin position="845"/>
        <end position="865"/>
    </location>
</feature>
<dbReference type="Proteomes" id="UP000195913">
    <property type="component" value="Unassembled WGS sequence"/>
</dbReference>
<evidence type="ECO:0000256" key="2">
    <source>
        <dbReference type="SAM" id="Phobius"/>
    </source>
</evidence>
<evidence type="ECO:0000256" key="1">
    <source>
        <dbReference type="SAM" id="MobiDB-lite"/>
    </source>
</evidence>
<evidence type="ECO:0000313" key="4">
    <source>
        <dbReference type="Proteomes" id="UP000195913"/>
    </source>
</evidence>
<dbReference type="InterPro" id="IPR043148">
    <property type="entry name" value="TagF_C"/>
</dbReference>
<feature type="transmembrane region" description="Helical" evidence="2">
    <location>
        <begin position="696"/>
        <end position="724"/>
    </location>
</feature>
<evidence type="ECO:0000313" key="3">
    <source>
        <dbReference type="EMBL" id="SJM65356.1"/>
    </source>
</evidence>
<sequence>MKFKRHKANDRQESIARGYIKGVFTPLVSYAVSAIAATLAILVSSGPGHQGIFIGLLAFALAVHVLGLWRKGGKLGYRPVIRILAAAAVAANLSSVGLSDSRPEAPYLAVLGFIGIGLPVLFEPSLRRAIALRLPFVAHLPGVPTTKQPITIDRQLLTASSIVIMAGGVLHGAGQQLWWWIAAVGVLDIFYVLVFLQAVAQFRQSTLVKRNLGDGLLRLAPEFMIYTSLAEPAAHQVKMWLPYLERTGRPFVLVARTERTARDLAGVTTHPVLLCRSIEELEEVMVESMRAVFYVNASSGNSTMVRYRNLTHVFLGHGDSDKPTSYNPLHAMYDKIFAAGPAAIRRYAAHDIYIEPSKFVVVGRPQLETVIRKVRSDDSAGPQTVLFAPTWRGHVEETSLSSLAAGFEIVSALLDRGCRVIFRPHPFSYQFPEDREHISRIHERLISDSKITGREHVYGVAAETLRSITDCINESDAMVSDVSSVVSDYLYSEKPFAMMSIGIEADRFSELYPVGAAAYVVDESLTSLSGSLDAMLGSDPLQSDRRRLRADYLGDFPLENYASNFVEAARSLIKPAGIEASPVAGAATTKVHSVGAGQSSKAGEPKKSRPTIHAANRPSKHDAETLPPSATVGAPIGASPTPDGPRLRPGIPSAITFEGAASESGQLVVSTVAAPKENLIVHLAGRIWKRDSGRTVLPVTLNVAVFTFAILGASPLFVAALGVAASATYLFQNKQAAGDSIAVNRLLRAVNGARSLGVAALGIALIGRYGWTWWLAGAATFLILSIVMETSIHKAWRVSGLECRNVHGVETRGYQPIARGYATLIASVAIALCWMLAYVGSHPAVIFVVSAVPFLFAVFIFCSGLERGVRSAKLETSLPDVLESISPEFVVYFGAKTGIDYQLGMWLEYFEEMNKPFIIVTRNIVMMREIWPRTTAPVIYRKTLRSLEDVITPSLKVAFYVNNAGNNSHFIERRDLKHVWLNHGDSEKPACYNPVHNIYDFIFSAGQAGVDRYARQGVTIPPEKFRIVGRPQVREVLRPGSYQNEQGSKTVLYAPTWRGPYKDTEVYSLRHGEEIVSALLQRGCTVIFRAHVLNYQFPDDVKRINRISRLLRKNAAKTGRAHKWGRKAETRMSIVDCFNSSDAMISDVSAVVSDYLQSEKPFAVVAMKKSPTELEVELPASAAGYLLREDQSNLQMVLDELLGADSKSVLRTEMRNYYLGEFDQTEYSNQFRIASEDLINSVGPNMDSIRSVDSIAADSVL</sequence>
<organism evidence="3 4">
    <name type="scientific">Arthrobacter rhombi</name>
    <dbReference type="NCBI Taxonomy" id="71253"/>
    <lineage>
        <taxon>Bacteria</taxon>
        <taxon>Bacillati</taxon>
        <taxon>Actinomycetota</taxon>
        <taxon>Actinomycetes</taxon>
        <taxon>Micrococcales</taxon>
        <taxon>Micrococcaceae</taxon>
        <taxon>Arthrobacter</taxon>
    </lineage>
</organism>
<feature type="transmembrane region" description="Helical" evidence="2">
    <location>
        <begin position="156"/>
        <end position="173"/>
    </location>
</feature>
<feature type="region of interest" description="Disordered" evidence="1">
    <location>
        <begin position="589"/>
        <end position="652"/>
    </location>
</feature>
<feature type="transmembrane region" description="Helical" evidence="2">
    <location>
        <begin position="49"/>
        <end position="69"/>
    </location>
</feature>
<feature type="transmembrane region" description="Helical" evidence="2">
    <location>
        <begin position="771"/>
        <end position="788"/>
    </location>
</feature>
<keyword evidence="2" id="KW-0812">Transmembrane</keyword>
<dbReference type="PANTHER" id="PTHR37316">
    <property type="entry name" value="TEICHOIC ACID GLYCEROL-PHOSPHATE PRIMASE"/>
    <property type="match status" value="1"/>
</dbReference>